<keyword evidence="3" id="KW-1185">Reference proteome</keyword>
<comment type="caution">
    <text evidence="2">The sequence shown here is derived from an EMBL/GenBank/DDBJ whole genome shotgun (WGS) entry which is preliminary data.</text>
</comment>
<dbReference type="GO" id="GO:0036503">
    <property type="term" value="P:ERAD pathway"/>
    <property type="evidence" value="ECO:0007669"/>
    <property type="project" value="TreeGrafter"/>
</dbReference>
<dbReference type="InterPro" id="IPR007397">
    <property type="entry name" value="F-box-assoc_dom"/>
</dbReference>
<dbReference type="SMART" id="SM00256">
    <property type="entry name" value="FBOX"/>
    <property type="match status" value="1"/>
</dbReference>
<dbReference type="SUPFAM" id="SSF81383">
    <property type="entry name" value="F-box domain"/>
    <property type="match status" value="1"/>
</dbReference>
<dbReference type="PANTHER" id="PTHR12125:SF5">
    <property type="entry name" value="F-BOX DOMAIN-CONTAINING PROTEIN"/>
    <property type="match status" value="1"/>
</dbReference>
<dbReference type="Proteomes" id="UP000835052">
    <property type="component" value="Unassembled WGS sequence"/>
</dbReference>
<dbReference type="InterPro" id="IPR039752">
    <property type="entry name" value="F-box_only"/>
</dbReference>
<gene>
    <name evidence="2" type="ORF">CAUJ_LOCUS2851</name>
</gene>
<dbReference type="EMBL" id="CAJGYM010000005">
    <property type="protein sequence ID" value="CAD6186932.1"/>
    <property type="molecule type" value="Genomic_DNA"/>
</dbReference>
<dbReference type="PROSITE" id="PS51114">
    <property type="entry name" value="FBA"/>
    <property type="match status" value="1"/>
</dbReference>
<organism evidence="2 3">
    <name type="scientific">Caenorhabditis auriculariae</name>
    <dbReference type="NCBI Taxonomy" id="2777116"/>
    <lineage>
        <taxon>Eukaryota</taxon>
        <taxon>Metazoa</taxon>
        <taxon>Ecdysozoa</taxon>
        <taxon>Nematoda</taxon>
        <taxon>Chromadorea</taxon>
        <taxon>Rhabditida</taxon>
        <taxon>Rhabditina</taxon>
        <taxon>Rhabditomorpha</taxon>
        <taxon>Rhabditoidea</taxon>
        <taxon>Rhabditidae</taxon>
        <taxon>Peloderinae</taxon>
        <taxon>Caenorhabditis</taxon>
    </lineage>
</organism>
<sequence>MSLRLMRIFGFVRNLLGVENDSNKMQCEDVLPPDIWREILLRTEEETLRSAVKVCRTFREILSDDSFWSLGATLSNLAKLIFRKTLSRPDSSSIPPESTCSTLEQLQREYDIRFSQGGNGFAIETPPHGCVNDHPDVETCFATTFNYCHYNLRVDLTKWGIEEWVLDYIRPTIRITELVAPRNDCGCSYEIYARLSEENRAHFGSVNYLDPQFHSYCKLEKREWPQWSGCGWEEVALEISEYPIGMRFLSITSGGKDSQFWSGHYGPKMARLKIEIVLPSEGPRLLSPELWADNQEPHFLADEPFIRNFNPEHRRLHQTLRRFHRGGH</sequence>
<dbReference type="FunFam" id="2.60.120.260:FF:000012">
    <property type="entry name" value="F-box only protein 2"/>
    <property type="match status" value="1"/>
</dbReference>
<dbReference type="SUPFAM" id="SSF49785">
    <property type="entry name" value="Galactose-binding domain-like"/>
    <property type="match status" value="1"/>
</dbReference>
<dbReference type="GO" id="GO:0019005">
    <property type="term" value="C:SCF ubiquitin ligase complex"/>
    <property type="evidence" value="ECO:0007669"/>
    <property type="project" value="TreeGrafter"/>
</dbReference>
<protein>
    <recommendedName>
        <fullName evidence="1">FBA domain-containing protein</fullName>
    </recommendedName>
</protein>
<dbReference type="PANTHER" id="PTHR12125">
    <property type="entry name" value="F-BOX ONLY PROTEIN 6-LIKE PROTEIN"/>
    <property type="match status" value="1"/>
</dbReference>
<dbReference type="Pfam" id="PF00646">
    <property type="entry name" value="F-box"/>
    <property type="match status" value="1"/>
</dbReference>
<dbReference type="GO" id="GO:0006516">
    <property type="term" value="P:glycoprotein catabolic process"/>
    <property type="evidence" value="ECO:0007669"/>
    <property type="project" value="TreeGrafter"/>
</dbReference>
<dbReference type="InterPro" id="IPR036047">
    <property type="entry name" value="F-box-like_dom_sf"/>
</dbReference>
<dbReference type="GO" id="GO:0061630">
    <property type="term" value="F:ubiquitin protein ligase activity"/>
    <property type="evidence" value="ECO:0007669"/>
    <property type="project" value="TreeGrafter"/>
</dbReference>
<dbReference type="GO" id="GO:0031146">
    <property type="term" value="P:SCF-dependent proteasomal ubiquitin-dependent protein catabolic process"/>
    <property type="evidence" value="ECO:0007669"/>
    <property type="project" value="TreeGrafter"/>
</dbReference>
<dbReference type="InterPro" id="IPR008979">
    <property type="entry name" value="Galactose-bd-like_sf"/>
</dbReference>
<dbReference type="SMART" id="SM01198">
    <property type="entry name" value="FBA"/>
    <property type="match status" value="1"/>
</dbReference>
<proteinExistence type="predicted"/>
<evidence type="ECO:0000259" key="1">
    <source>
        <dbReference type="PROSITE" id="PS51114"/>
    </source>
</evidence>
<dbReference type="AlphaFoldDB" id="A0A8S1GVR2"/>
<dbReference type="Gene3D" id="2.60.120.260">
    <property type="entry name" value="Galactose-binding domain-like"/>
    <property type="match status" value="1"/>
</dbReference>
<dbReference type="Gene3D" id="1.20.1280.50">
    <property type="match status" value="1"/>
</dbReference>
<evidence type="ECO:0000313" key="2">
    <source>
        <dbReference type="EMBL" id="CAD6186932.1"/>
    </source>
</evidence>
<dbReference type="InterPro" id="IPR001810">
    <property type="entry name" value="F-box_dom"/>
</dbReference>
<accession>A0A8S1GVR2</accession>
<evidence type="ECO:0000313" key="3">
    <source>
        <dbReference type="Proteomes" id="UP000835052"/>
    </source>
</evidence>
<reference evidence="2" key="1">
    <citation type="submission" date="2020-10" db="EMBL/GenBank/DDBJ databases">
        <authorList>
            <person name="Kikuchi T."/>
        </authorList>
    </citation>
    <scope>NUCLEOTIDE SEQUENCE</scope>
    <source>
        <strain evidence="2">NKZ352</strain>
    </source>
</reference>
<dbReference type="OrthoDB" id="1107553at2759"/>
<dbReference type="Pfam" id="PF04300">
    <property type="entry name" value="FBA"/>
    <property type="match status" value="1"/>
</dbReference>
<dbReference type="GO" id="GO:0005737">
    <property type="term" value="C:cytoplasm"/>
    <property type="evidence" value="ECO:0007669"/>
    <property type="project" value="TreeGrafter"/>
</dbReference>
<feature type="domain" description="FBA" evidence="1">
    <location>
        <begin position="91"/>
        <end position="278"/>
    </location>
</feature>
<name>A0A8S1GVR2_9PELO</name>